<sequence length="719" mass="79774">MASTHFAHGDICSPEALVEHWSGGAMQSNPDISGIGASANSYKFELSRVTIGFMGPAFLVFALLLFTYLFAYDPLSDPFVTDHEVKSQKLGNTTSWKPNPIDVEFLRLFRRLFGVRGSWSSTTRILHEVVMPIRGSLEQLSLRVPADHATLVAGLSILVSGFASLGNDTETPLTASDWYMIAYLTWFVNTTHLAGLTVLRTELHKMPTLRCFRVVLMFALLVLLVVALVPTAFFNWDAFGVTSPVKDVVVPTAAVPQSPARCYFSMGRAQSLWNVGCAAQYTGWRSPDPPFCKVFPEKTDIQPVHKASSFEAMVVAVMMLVVGFATRCVKLFPSFAGTLRRRVREPLSKSTRRILLGLTSEIDGTEEKPILSPGFPAQLWTDLVVLPCVGFFLGARWTVNLFNSTLFEVFWIAITIVWGFFKIYAIRATKMQTPESASEENAWTFGQAMSLSLFALQVLLLIARLHSANRDFSYRRHRTEEVKHSSLFGQTVIPNSERPQLLLQQLSPVLHLDTPEHTSRTSHASKVIAVDQQRQERPPSAKGMHPQKPSKVQLLRHLIQETRPDKQPTWLAVCTGTSCIFWVVLAGLAMFMANNTPANGKPSTGAWMSMSGFWLTDQAMIAAVLVYLPISWARDVVLGLHLELACLRSSRSGRIPAVALAGYCLCIGALHVGFSLASVNSGRYTPLAVTWLYSLAPFCFYVVASVFCNSIVYYSTPYY</sequence>
<feature type="transmembrane region" description="Helical" evidence="2">
    <location>
        <begin position="406"/>
        <end position="425"/>
    </location>
</feature>
<keyword evidence="2" id="KW-0812">Transmembrane</keyword>
<evidence type="ECO:0000313" key="3">
    <source>
        <dbReference type="EMBL" id="KAH7029514.1"/>
    </source>
</evidence>
<gene>
    <name evidence="3" type="ORF">B0I36DRAFT_411471</name>
</gene>
<feature type="transmembrane region" description="Helical" evidence="2">
    <location>
        <begin position="655"/>
        <end position="679"/>
    </location>
</feature>
<comment type="caution">
    <text evidence="3">The sequence shown here is derived from an EMBL/GenBank/DDBJ whole genome shotgun (WGS) entry which is preliminary data.</text>
</comment>
<feature type="transmembrane region" description="Helical" evidence="2">
    <location>
        <begin position="178"/>
        <end position="199"/>
    </location>
</feature>
<evidence type="ECO:0000256" key="1">
    <source>
        <dbReference type="SAM" id="MobiDB-lite"/>
    </source>
</evidence>
<feature type="transmembrane region" description="Helical" evidence="2">
    <location>
        <begin position="211"/>
        <end position="234"/>
    </location>
</feature>
<dbReference type="GeneID" id="70191484"/>
<accession>A0A9P9BPQ4</accession>
<dbReference type="RefSeq" id="XP_046011802.1">
    <property type="nucleotide sequence ID" value="XM_046161938.1"/>
</dbReference>
<reference evidence="3" key="1">
    <citation type="journal article" date="2021" name="Nat. Commun.">
        <title>Genetic determinants of endophytism in the Arabidopsis root mycobiome.</title>
        <authorList>
            <person name="Mesny F."/>
            <person name="Miyauchi S."/>
            <person name="Thiergart T."/>
            <person name="Pickel B."/>
            <person name="Atanasova L."/>
            <person name="Karlsson M."/>
            <person name="Huettel B."/>
            <person name="Barry K.W."/>
            <person name="Haridas S."/>
            <person name="Chen C."/>
            <person name="Bauer D."/>
            <person name="Andreopoulos W."/>
            <person name="Pangilinan J."/>
            <person name="LaButti K."/>
            <person name="Riley R."/>
            <person name="Lipzen A."/>
            <person name="Clum A."/>
            <person name="Drula E."/>
            <person name="Henrissat B."/>
            <person name="Kohler A."/>
            <person name="Grigoriev I.V."/>
            <person name="Martin F.M."/>
            <person name="Hacquard S."/>
        </authorList>
    </citation>
    <scope>NUCLEOTIDE SEQUENCE</scope>
    <source>
        <strain evidence="3">MPI-CAGE-CH-0230</strain>
    </source>
</reference>
<dbReference type="EMBL" id="JAGTJQ010000006">
    <property type="protein sequence ID" value="KAH7029514.1"/>
    <property type="molecule type" value="Genomic_DNA"/>
</dbReference>
<dbReference type="OrthoDB" id="5427664at2759"/>
<organism evidence="3 4">
    <name type="scientific">Microdochium trichocladiopsis</name>
    <dbReference type="NCBI Taxonomy" id="1682393"/>
    <lineage>
        <taxon>Eukaryota</taxon>
        <taxon>Fungi</taxon>
        <taxon>Dikarya</taxon>
        <taxon>Ascomycota</taxon>
        <taxon>Pezizomycotina</taxon>
        <taxon>Sordariomycetes</taxon>
        <taxon>Xylariomycetidae</taxon>
        <taxon>Xylariales</taxon>
        <taxon>Microdochiaceae</taxon>
        <taxon>Microdochium</taxon>
    </lineage>
</organism>
<keyword evidence="2" id="KW-0472">Membrane</keyword>
<keyword evidence="4" id="KW-1185">Reference proteome</keyword>
<evidence type="ECO:0000313" key="4">
    <source>
        <dbReference type="Proteomes" id="UP000756346"/>
    </source>
</evidence>
<name>A0A9P9BPQ4_9PEZI</name>
<feature type="transmembrane region" description="Helical" evidence="2">
    <location>
        <begin position="312"/>
        <end position="332"/>
    </location>
</feature>
<feature type="transmembrane region" description="Helical" evidence="2">
    <location>
        <begin position="691"/>
        <end position="714"/>
    </location>
</feature>
<keyword evidence="2" id="KW-1133">Transmembrane helix</keyword>
<feature type="transmembrane region" description="Helical" evidence="2">
    <location>
        <begin position="570"/>
        <end position="593"/>
    </location>
</feature>
<feature type="transmembrane region" description="Helical" evidence="2">
    <location>
        <begin position="51"/>
        <end position="71"/>
    </location>
</feature>
<feature type="region of interest" description="Disordered" evidence="1">
    <location>
        <begin position="530"/>
        <end position="549"/>
    </location>
</feature>
<evidence type="ECO:0000256" key="2">
    <source>
        <dbReference type="SAM" id="Phobius"/>
    </source>
</evidence>
<feature type="transmembrane region" description="Helical" evidence="2">
    <location>
        <begin position="613"/>
        <end position="634"/>
    </location>
</feature>
<dbReference type="Proteomes" id="UP000756346">
    <property type="component" value="Unassembled WGS sequence"/>
</dbReference>
<proteinExistence type="predicted"/>
<protein>
    <submittedName>
        <fullName evidence="3">Uncharacterized protein</fullName>
    </submittedName>
</protein>
<feature type="transmembrane region" description="Helical" evidence="2">
    <location>
        <begin position="445"/>
        <end position="466"/>
    </location>
</feature>
<dbReference type="AlphaFoldDB" id="A0A9P9BPQ4"/>